<accession>A0A0S4IZG3</accession>
<evidence type="ECO:0000313" key="1">
    <source>
        <dbReference type="EMBL" id="CUG31827.1"/>
    </source>
</evidence>
<name>A0A0S4IZG3_BODSA</name>
<dbReference type="EMBL" id="CYKH01000749">
    <property type="protein sequence ID" value="CUG31827.1"/>
    <property type="molecule type" value="Genomic_DNA"/>
</dbReference>
<dbReference type="OMA" id="DIACPRS"/>
<evidence type="ECO:0000313" key="2">
    <source>
        <dbReference type="Proteomes" id="UP000051952"/>
    </source>
</evidence>
<dbReference type="OrthoDB" id="242277at2759"/>
<dbReference type="VEuPathDB" id="TriTrypDB:BSAL_77515"/>
<sequence>MSSAASSSWTAAGASLVRPTTISIFPCLLHPENPVVFLDVSIPARNPTTGRMELPAPQGTTGFAHPAAGTHRVVIELFAHKAPALAHNVYAMCTGTTQRVVNGKDTSVGYMGTVVYASNPGGSVTLGDVLRNDGSGMFSIYNHGNHFYAMPPFQKDVLVGDDCGLPIERGYVVAAPVPGLPSSTEGQPVSSSIQILLDAPSSMQNFADASLIVGRVIGRTPTEVERSIAHLQHTSKVVFQVLRAAASNAQEEKVLPGVVLCGEL</sequence>
<proteinExistence type="predicted"/>
<organism evidence="1 2">
    <name type="scientific">Bodo saltans</name>
    <name type="common">Flagellated protozoan</name>
    <dbReference type="NCBI Taxonomy" id="75058"/>
    <lineage>
        <taxon>Eukaryota</taxon>
        <taxon>Discoba</taxon>
        <taxon>Euglenozoa</taxon>
        <taxon>Kinetoplastea</taxon>
        <taxon>Metakinetoplastina</taxon>
        <taxon>Eubodonida</taxon>
        <taxon>Bodonidae</taxon>
        <taxon>Bodo</taxon>
    </lineage>
</organism>
<protein>
    <submittedName>
        <fullName evidence="1">Uncharacterized protein</fullName>
    </submittedName>
</protein>
<keyword evidence="2" id="KW-1185">Reference proteome</keyword>
<dbReference type="Proteomes" id="UP000051952">
    <property type="component" value="Unassembled WGS sequence"/>
</dbReference>
<dbReference type="AlphaFoldDB" id="A0A0S4IZG3"/>
<dbReference type="InterPro" id="IPR029000">
    <property type="entry name" value="Cyclophilin-like_dom_sf"/>
</dbReference>
<gene>
    <name evidence="1" type="ORF">BSAL_77515</name>
</gene>
<dbReference type="Gene3D" id="2.40.100.10">
    <property type="entry name" value="Cyclophilin-like"/>
    <property type="match status" value="1"/>
</dbReference>
<dbReference type="SUPFAM" id="SSF50891">
    <property type="entry name" value="Cyclophilin-like"/>
    <property type="match status" value="1"/>
</dbReference>
<reference evidence="2" key="1">
    <citation type="submission" date="2015-09" db="EMBL/GenBank/DDBJ databases">
        <authorList>
            <consortium name="Pathogen Informatics"/>
        </authorList>
    </citation>
    <scope>NUCLEOTIDE SEQUENCE [LARGE SCALE GENOMIC DNA]</scope>
    <source>
        <strain evidence="2">Lake Konstanz</strain>
    </source>
</reference>